<evidence type="ECO:0000313" key="2">
    <source>
        <dbReference type="EMBL" id="KAG7289929.1"/>
    </source>
</evidence>
<comment type="caution">
    <text evidence="2">The sequence shown here is derived from an EMBL/GenBank/DDBJ whole genome shotgun (WGS) entry which is preliminary data.</text>
</comment>
<dbReference type="InterPro" id="IPR052895">
    <property type="entry name" value="HetReg/Transcr_Mod"/>
</dbReference>
<name>A0AAD4EZ57_9PEZI</name>
<feature type="domain" description="Heterokaryon incompatibility" evidence="1">
    <location>
        <begin position="60"/>
        <end position="211"/>
    </location>
</feature>
<proteinExistence type="predicted"/>
<gene>
    <name evidence="2" type="ORF">NEMBOFW57_006306</name>
</gene>
<dbReference type="Pfam" id="PF06985">
    <property type="entry name" value="HET"/>
    <property type="match status" value="1"/>
</dbReference>
<reference evidence="2" key="1">
    <citation type="submission" date="2023-02" db="EMBL/GenBank/DDBJ databases">
        <authorList>
            <person name="Palmer J.M."/>
        </authorList>
    </citation>
    <scope>NUCLEOTIDE SEQUENCE</scope>
    <source>
        <strain evidence="2">FW57</strain>
    </source>
</reference>
<organism evidence="2 3">
    <name type="scientific">Staphylotrichum longicolle</name>
    <dbReference type="NCBI Taxonomy" id="669026"/>
    <lineage>
        <taxon>Eukaryota</taxon>
        <taxon>Fungi</taxon>
        <taxon>Dikarya</taxon>
        <taxon>Ascomycota</taxon>
        <taxon>Pezizomycotina</taxon>
        <taxon>Sordariomycetes</taxon>
        <taxon>Sordariomycetidae</taxon>
        <taxon>Sordariales</taxon>
        <taxon>Chaetomiaceae</taxon>
        <taxon>Staphylotrichum</taxon>
    </lineage>
</organism>
<keyword evidence="3" id="KW-1185">Reference proteome</keyword>
<protein>
    <recommendedName>
        <fullName evidence="1">Heterokaryon incompatibility domain-containing protein</fullName>
    </recommendedName>
</protein>
<evidence type="ECO:0000259" key="1">
    <source>
        <dbReference type="Pfam" id="PF06985"/>
    </source>
</evidence>
<dbReference type="EMBL" id="JAHCVI010000002">
    <property type="protein sequence ID" value="KAG7289929.1"/>
    <property type="molecule type" value="Genomic_DNA"/>
</dbReference>
<dbReference type="AlphaFoldDB" id="A0AAD4EZ57"/>
<sequence>MSSTPKPEVVGTTPRTPHNRIYRPLPDGYYIRLLTLTPGQKTDPISVTLTVTDLDSAPPFEALSYVWGKIDSPADLVPITCDGHPFGVTPNLAAALRRIRGRSDTRLLWADAICINQHDLEERGFHVSFMGRIYSCAHRVLVHLGPAPDGRAGDVAALVAEVKGLLARCDGDINNAPILESSDSLLLDSRWEALKCMLSVPWFTRAWVIQEVGLARDPVVLYGDDDGGLEAESDVVEFLYRDLMRLAAWHERCAPTLSSSWGVEFSTIHGDWLDWTVSGAEAWKGDLDRTFLDLVNQASWLGCADHRDHIYSLLGHPLALVDVEENENEIGGEAGHRDSSVTGAEEKKLVVMPDYGKSVDDVYLELALNLIRQRRGLRVLSAVEHATDAELETESGSPSWVPMWKQSMTICTLGIFSGFYYNASGGLGKQPPPAVVRTSPYTVMQTHDESALREEKLLRVAGAFVDVVDETIAFNDEHLELPWTVHSPRRLADTMKSIWQAAIKTNPCPGERSPYIGDEPDSNDGRIDALSLTLTAGLTGYDSAESAEHFSEHRANFRAYRATSGLLTNVDSVVDAKDEYEHEAGTQSPEAQPAVSATTGNAEKFWLDMRLVSYGRNFFRTQRGYFGLGPRTMRRGDQCVVLAGAKVPFVLRQARGDSGTKDRRRLVGECYLHGIMNGEVTGSFGGDDGTVQIELF</sequence>
<dbReference type="InterPro" id="IPR010730">
    <property type="entry name" value="HET"/>
</dbReference>
<evidence type="ECO:0000313" key="3">
    <source>
        <dbReference type="Proteomes" id="UP001197093"/>
    </source>
</evidence>
<accession>A0AAD4EZ57</accession>
<dbReference type="Pfam" id="PF26639">
    <property type="entry name" value="Het-6_barrel"/>
    <property type="match status" value="1"/>
</dbReference>
<dbReference type="PANTHER" id="PTHR24148:SF73">
    <property type="entry name" value="HET DOMAIN PROTEIN (AFU_ORTHOLOGUE AFUA_8G01020)"/>
    <property type="match status" value="1"/>
</dbReference>
<dbReference type="PANTHER" id="PTHR24148">
    <property type="entry name" value="ANKYRIN REPEAT DOMAIN-CONTAINING PROTEIN 39 HOMOLOG-RELATED"/>
    <property type="match status" value="1"/>
</dbReference>
<dbReference type="Proteomes" id="UP001197093">
    <property type="component" value="Unassembled WGS sequence"/>
</dbReference>